<sequence length="321" mass="36541">MNDVIFYDFDFNLLYILPPFALDTGYVSANATAEFCGDGSFELVFDDDGLKSVIEGKKDEVFVKWGKFEGFLTGFKWEENKSTLFGMSLSGLLHRVVFPPATAQQTNNRTAEYIVRDMISQNCTWLNLGDEAGFTAKVEFQSDKYQSADVFVSDCLKLDNGGFEIYADYANKKFMFRCLKHTENELIISENLLNAYNFATTYTNKELAFGGWYEEEYTNGDGEAAKRWKYISTAEKTGIRKIDTVLSSNTKAEAEKELKRLNSQYDIEAETKDLIFGTSYKLGDIVRLQSGDVTVKKVISSVDIWQEETYGEMPKFNDLEE</sequence>
<keyword evidence="2" id="KW-1185">Reference proteome</keyword>
<dbReference type="Proteomes" id="UP000647416">
    <property type="component" value="Unassembled WGS sequence"/>
</dbReference>
<dbReference type="EMBL" id="JACRTE010000020">
    <property type="protein sequence ID" value="MBC8597294.1"/>
    <property type="molecule type" value="Genomic_DNA"/>
</dbReference>
<proteinExistence type="predicted"/>
<evidence type="ECO:0000313" key="2">
    <source>
        <dbReference type="Proteomes" id="UP000647416"/>
    </source>
</evidence>
<reference evidence="1" key="1">
    <citation type="submission" date="2020-08" db="EMBL/GenBank/DDBJ databases">
        <title>Genome public.</title>
        <authorList>
            <person name="Liu C."/>
            <person name="Sun Q."/>
        </authorList>
    </citation>
    <scope>NUCLEOTIDE SEQUENCE</scope>
    <source>
        <strain evidence="1">NSJ-50</strain>
    </source>
</reference>
<name>A0A926FFG5_9FIRM</name>
<evidence type="ECO:0000313" key="1">
    <source>
        <dbReference type="EMBL" id="MBC8597294.1"/>
    </source>
</evidence>
<protein>
    <submittedName>
        <fullName evidence="1">Uncharacterized protein</fullName>
    </submittedName>
</protein>
<comment type="caution">
    <text evidence="1">The sequence shown here is derived from an EMBL/GenBank/DDBJ whole genome shotgun (WGS) entry which is preliminary data.</text>
</comment>
<gene>
    <name evidence="1" type="ORF">H8706_10520</name>
</gene>
<accession>A0A926FFG5</accession>
<organism evidence="1 2">
    <name type="scientific">Qingrenia yutianensis</name>
    <dbReference type="NCBI Taxonomy" id="2763676"/>
    <lineage>
        <taxon>Bacteria</taxon>
        <taxon>Bacillati</taxon>
        <taxon>Bacillota</taxon>
        <taxon>Clostridia</taxon>
        <taxon>Eubacteriales</taxon>
        <taxon>Oscillospiraceae</taxon>
        <taxon>Qingrenia</taxon>
    </lineage>
</organism>
<dbReference type="AlphaFoldDB" id="A0A926FFG5"/>
<dbReference type="RefSeq" id="WP_262432608.1">
    <property type="nucleotide sequence ID" value="NZ_JACRTE010000020.1"/>
</dbReference>